<name>A0ACB6ZQM4_THEGA</name>
<evidence type="ECO:0000313" key="1">
    <source>
        <dbReference type="EMBL" id="KAF9651874.1"/>
    </source>
</evidence>
<protein>
    <submittedName>
        <fullName evidence="1">Uncharacterized protein</fullName>
    </submittedName>
</protein>
<reference evidence="1" key="2">
    <citation type="journal article" date="2020" name="Nat. Commun.">
        <title>Large-scale genome sequencing of mycorrhizal fungi provides insights into the early evolution of symbiotic traits.</title>
        <authorList>
            <person name="Miyauchi S."/>
            <person name="Kiss E."/>
            <person name="Kuo A."/>
            <person name="Drula E."/>
            <person name="Kohler A."/>
            <person name="Sanchez-Garcia M."/>
            <person name="Morin E."/>
            <person name="Andreopoulos B."/>
            <person name="Barry K.W."/>
            <person name="Bonito G."/>
            <person name="Buee M."/>
            <person name="Carver A."/>
            <person name="Chen C."/>
            <person name="Cichocki N."/>
            <person name="Clum A."/>
            <person name="Culley D."/>
            <person name="Crous P.W."/>
            <person name="Fauchery L."/>
            <person name="Girlanda M."/>
            <person name="Hayes R.D."/>
            <person name="Keri Z."/>
            <person name="LaButti K."/>
            <person name="Lipzen A."/>
            <person name="Lombard V."/>
            <person name="Magnuson J."/>
            <person name="Maillard F."/>
            <person name="Murat C."/>
            <person name="Nolan M."/>
            <person name="Ohm R.A."/>
            <person name="Pangilinan J."/>
            <person name="Pereira M.F."/>
            <person name="Perotto S."/>
            <person name="Peter M."/>
            <person name="Pfister S."/>
            <person name="Riley R."/>
            <person name="Sitrit Y."/>
            <person name="Stielow J.B."/>
            <person name="Szollosi G."/>
            <person name="Zifcakova L."/>
            <person name="Stursova M."/>
            <person name="Spatafora J.W."/>
            <person name="Tedersoo L."/>
            <person name="Vaario L.M."/>
            <person name="Yamada A."/>
            <person name="Yan M."/>
            <person name="Wang P."/>
            <person name="Xu J."/>
            <person name="Bruns T."/>
            <person name="Baldrian P."/>
            <person name="Vilgalys R."/>
            <person name="Dunand C."/>
            <person name="Henrissat B."/>
            <person name="Grigoriev I.V."/>
            <person name="Hibbett D."/>
            <person name="Nagy L.G."/>
            <person name="Martin F.M."/>
        </authorList>
    </citation>
    <scope>NUCLEOTIDE SEQUENCE</scope>
    <source>
        <strain evidence="1">P2</strain>
    </source>
</reference>
<reference evidence="1" key="1">
    <citation type="submission" date="2019-10" db="EMBL/GenBank/DDBJ databases">
        <authorList>
            <consortium name="DOE Joint Genome Institute"/>
            <person name="Kuo A."/>
            <person name="Miyauchi S."/>
            <person name="Kiss E."/>
            <person name="Drula E."/>
            <person name="Kohler A."/>
            <person name="Sanchez-Garcia M."/>
            <person name="Andreopoulos B."/>
            <person name="Barry K.W."/>
            <person name="Bonito G."/>
            <person name="Buee M."/>
            <person name="Carver A."/>
            <person name="Chen C."/>
            <person name="Cichocki N."/>
            <person name="Clum A."/>
            <person name="Culley D."/>
            <person name="Crous P.W."/>
            <person name="Fauchery L."/>
            <person name="Girlanda M."/>
            <person name="Hayes R."/>
            <person name="Keri Z."/>
            <person name="Labutti K."/>
            <person name="Lipzen A."/>
            <person name="Lombard V."/>
            <person name="Magnuson J."/>
            <person name="Maillard F."/>
            <person name="Morin E."/>
            <person name="Murat C."/>
            <person name="Nolan M."/>
            <person name="Ohm R."/>
            <person name="Pangilinan J."/>
            <person name="Pereira M."/>
            <person name="Perotto S."/>
            <person name="Peter M."/>
            <person name="Riley R."/>
            <person name="Sitrit Y."/>
            <person name="Stielow B."/>
            <person name="Szollosi G."/>
            <person name="Zifcakova L."/>
            <person name="Stursova M."/>
            <person name="Spatafora J.W."/>
            <person name="Tedersoo L."/>
            <person name="Vaario L.-M."/>
            <person name="Yamada A."/>
            <person name="Yan M."/>
            <person name="Wang P."/>
            <person name="Xu J."/>
            <person name="Bruns T."/>
            <person name="Baldrian P."/>
            <person name="Vilgalys R."/>
            <person name="Henrissat B."/>
            <person name="Grigoriev I.V."/>
            <person name="Hibbett D."/>
            <person name="Nagy L.G."/>
            <person name="Martin F.M."/>
        </authorList>
    </citation>
    <scope>NUCLEOTIDE SEQUENCE</scope>
    <source>
        <strain evidence="1">P2</strain>
    </source>
</reference>
<dbReference type="EMBL" id="MU117972">
    <property type="protein sequence ID" value="KAF9651874.1"/>
    <property type="molecule type" value="Genomic_DNA"/>
</dbReference>
<organism evidence="1 2">
    <name type="scientific">Thelephora ganbajun</name>
    <name type="common">Ganba fungus</name>
    <dbReference type="NCBI Taxonomy" id="370292"/>
    <lineage>
        <taxon>Eukaryota</taxon>
        <taxon>Fungi</taxon>
        <taxon>Dikarya</taxon>
        <taxon>Basidiomycota</taxon>
        <taxon>Agaricomycotina</taxon>
        <taxon>Agaricomycetes</taxon>
        <taxon>Thelephorales</taxon>
        <taxon>Thelephoraceae</taxon>
        <taxon>Thelephora</taxon>
    </lineage>
</organism>
<proteinExistence type="predicted"/>
<comment type="caution">
    <text evidence="1">The sequence shown here is derived from an EMBL/GenBank/DDBJ whole genome shotgun (WGS) entry which is preliminary data.</text>
</comment>
<dbReference type="Proteomes" id="UP000886501">
    <property type="component" value="Unassembled WGS sequence"/>
</dbReference>
<sequence>MPPFCFGPKLSSSLRFFSNTGAVAGTFSVLGIEVALVLLMIYVCHRRYRRDGLPQVWARRMRVFRSHARENPPAVDPFAYSNPPGSATATEHKDGWGKHSFLNMTDEHPMEYMESGPSTQGLGRQRNDVEVDALYGIRSPRLAGMNPGIIVNYRDRELDNPKGRQVYRPKPRPNSYGKGPAVVNHSLAVTSSRAFLPFPYWQPVSEAPPSQSIYSTILPVAEDDNLVHQLPTPTSIAYPKATAAPYQSYNWGASARRHSSYMFPVNPETSMVTPPYPEDDDQGLRQKASFPGPRQSYPPPIPPRNPLRRAMSMQTILDVSSLTPSNLLSLSGHTLTNSLIVVTDS</sequence>
<gene>
    <name evidence="1" type="ORF">BDM02DRAFT_424900</name>
</gene>
<keyword evidence="2" id="KW-1185">Reference proteome</keyword>
<evidence type="ECO:0000313" key="2">
    <source>
        <dbReference type="Proteomes" id="UP000886501"/>
    </source>
</evidence>
<accession>A0ACB6ZQM4</accession>